<reference evidence="8" key="1">
    <citation type="journal article" date="2021" name="IMA Fungus">
        <title>Genomic characterization of three marine fungi, including Emericellopsis atlantica sp. nov. with signatures of a generalist lifestyle and marine biomass degradation.</title>
        <authorList>
            <person name="Hagestad O.C."/>
            <person name="Hou L."/>
            <person name="Andersen J.H."/>
            <person name="Hansen E.H."/>
            <person name="Altermark B."/>
            <person name="Li C."/>
            <person name="Kuhnert E."/>
            <person name="Cox R.J."/>
            <person name="Crous P.W."/>
            <person name="Spatafora J.W."/>
            <person name="Lail K."/>
            <person name="Amirebrahimi M."/>
            <person name="Lipzen A."/>
            <person name="Pangilinan J."/>
            <person name="Andreopoulos W."/>
            <person name="Hayes R.D."/>
            <person name="Ng V."/>
            <person name="Grigoriev I.V."/>
            <person name="Jackson S.A."/>
            <person name="Sutton T.D.S."/>
            <person name="Dobson A.D.W."/>
            <person name="Rama T."/>
        </authorList>
    </citation>
    <scope>NUCLEOTIDE SEQUENCE</scope>
    <source>
        <strain evidence="8">TRa3180A</strain>
    </source>
</reference>
<evidence type="ECO:0000256" key="1">
    <source>
        <dbReference type="ARBA" id="ARBA00022723"/>
    </source>
</evidence>
<protein>
    <submittedName>
        <fullName evidence="8">Uncharacterized protein</fullName>
    </submittedName>
</protein>
<feature type="zinc finger region" description="TRAF-type" evidence="4">
    <location>
        <begin position="223"/>
        <end position="277"/>
    </location>
</feature>
<dbReference type="PROSITE" id="PS50089">
    <property type="entry name" value="ZF_RING_2"/>
    <property type="match status" value="1"/>
</dbReference>
<dbReference type="Gene3D" id="3.30.40.10">
    <property type="entry name" value="Zinc/RING finger domain, C3HC4 (zinc finger)"/>
    <property type="match status" value="3"/>
</dbReference>
<dbReference type="AlphaFoldDB" id="A0A9P7ZBE4"/>
<evidence type="ECO:0000313" key="8">
    <source>
        <dbReference type="EMBL" id="KAG9248676.1"/>
    </source>
</evidence>
<dbReference type="InterPro" id="IPR001293">
    <property type="entry name" value="Znf_TRAF"/>
</dbReference>
<dbReference type="OrthoDB" id="1630758at2759"/>
<dbReference type="SMART" id="SM00184">
    <property type="entry name" value="RING"/>
    <property type="match status" value="1"/>
</dbReference>
<feature type="region of interest" description="Disordered" evidence="5">
    <location>
        <begin position="439"/>
        <end position="485"/>
    </location>
</feature>
<feature type="domain" description="RING-type" evidence="6">
    <location>
        <begin position="91"/>
        <end position="129"/>
    </location>
</feature>
<dbReference type="PROSITE" id="PS00518">
    <property type="entry name" value="ZF_RING_1"/>
    <property type="match status" value="1"/>
</dbReference>
<dbReference type="GO" id="GO:0008270">
    <property type="term" value="F:zinc ion binding"/>
    <property type="evidence" value="ECO:0007669"/>
    <property type="project" value="UniProtKB-KW"/>
</dbReference>
<dbReference type="EMBL" id="MU253745">
    <property type="protein sequence ID" value="KAG9248676.1"/>
    <property type="molecule type" value="Genomic_DNA"/>
</dbReference>
<feature type="region of interest" description="Disordered" evidence="5">
    <location>
        <begin position="30"/>
        <end position="54"/>
    </location>
</feature>
<dbReference type="PANTHER" id="PTHR10131:SF94">
    <property type="entry name" value="TNF RECEPTOR-ASSOCIATED FACTOR 4"/>
    <property type="match status" value="1"/>
</dbReference>
<proteinExistence type="predicted"/>
<sequence length="485" mass="55013">MPPPNTPVAHTPRSLSVDFTESLPFHNITVPPPNTPSSALDSPHHNRQYRSRAPQVVEEAVETDSSEIDESQHIDYRALTYADTVNENLICPICKVAFVDPVDTECEHTFCKECIAHALEHNDVCPFDRNPLPQPATLTRSHKIVINQLDSLLVECSSCRAHVPRSMLRNHLDRYCKEALVDCPDKGCLQQVRRKLVDQGCLHNNIACPDCEGIHQEVAMSKHREESCEERQRQCDHCGTNILRCKQTQHEEECVELIVPCIWVQYGCEHQCKRGELNLHKLECNFRLMGPMADILRKEIQTLQSDVRYLTDKEQLQERRIKFLEGGQRESHRHSNYEEWSSQALTPLADSAQVEPLSESTNEYLLNLLGDQERRISQLSSALTELEGKQTMMLFNETVPIKNQIAELQSNQQMTSMHIRWFMNWRKEDQLRLQQQQRRFGGGGGCAGGSGGASESEVDGGGSSSELATPRRSPDSLTRGLVTKL</sequence>
<evidence type="ECO:0000256" key="3">
    <source>
        <dbReference type="ARBA" id="ARBA00022833"/>
    </source>
</evidence>
<keyword evidence="2 4" id="KW-0863">Zinc-finger</keyword>
<dbReference type="InterPro" id="IPR017907">
    <property type="entry name" value="Znf_RING_CS"/>
</dbReference>
<dbReference type="PROSITE" id="PS50145">
    <property type="entry name" value="ZF_TRAF"/>
    <property type="match status" value="1"/>
</dbReference>
<evidence type="ECO:0000256" key="5">
    <source>
        <dbReference type="SAM" id="MobiDB-lite"/>
    </source>
</evidence>
<comment type="caution">
    <text evidence="8">The sequence shown here is derived from an EMBL/GenBank/DDBJ whole genome shotgun (WGS) entry which is preliminary data.</text>
</comment>
<dbReference type="Pfam" id="PF13923">
    <property type="entry name" value="zf-C3HC4_2"/>
    <property type="match status" value="1"/>
</dbReference>
<dbReference type="PANTHER" id="PTHR10131">
    <property type="entry name" value="TNF RECEPTOR ASSOCIATED FACTOR"/>
    <property type="match status" value="1"/>
</dbReference>
<evidence type="ECO:0000313" key="9">
    <source>
        <dbReference type="Proteomes" id="UP000887226"/>
    </source>
</evidence>
<evidence type="ECO:0000259" key="6">
    <source>
        <dbReference type="PROSITE" id="PS50089"/>
    </source>
</evidence>
<keyword evidence="3 4" id="KW-0862">Zinc</keyword>
<dbReference type="SUPFAM" id="SSF49599">
    <property type="entry name" value="TRAF domain-like"/>
    <property type="match status" value="1"/>
</dbReference>
<feature type="compositionally biased region" description="Gly residues" evidence="5">
    <location>
        <begin position="440"/>
        <end position="452"/>
    </location>
</feature>
<name>A0A9P7ZBE4_9HELO</name>
<evidence type="ECO:0000259" key="7">
    <source>
        <dbReference type="PROSITE" id="PS50145"/>
    </source>
</evidence>
<dbReference type="Proteomes" id="UP000887226">
    <property type="component" value="Unassembled WGS sequence"/>
</dbReference>
<evidence type="ECO:0000256" key="2">
    <source>
        <dbReference type="ARBA" id="ARBA00022771"/>
    </source>
</evidence>
<dbReference type="InterPro" id="IPR013083">
    <property type="entry name" value="Znf_RING/FYVE/PHD"/>
</dbReference>
<dbReference type="InterPro" id="IPR001841">
    <property type="entry name" value="Znf_RING"/>
</dbReference>
<accession>A0A9P7ZBE4</accession>
<evidence type="ECO:0000256" key="4">
    <source>
        <dbReference type="PROSITE-ProRule" id="PRU00207"/>
    </source>
</evidence>
<organism evidence="8 9">
    <name type="scientific">Calycina marina</name>
    <dbReference type="NCBI Taxonomy" id="1763456"/>
    <lineage>
        <taxon>Eukaryota</taxon>
        <taxon>Fungi</taxon>
        <taxon>Dikarya</taxon>
        <taxon>Ascomycota</taxon>
        <taxon>Pezizomycotina</taxon>
        <taxon>Leotiomycetes</taxon>
        <taxon>Helotiales</taxon>
        <taxon>Pezizellaceae</taxon>
        <taxon>Calycina</taxon>
    </lineage>
</organism>
<keyword evidence="1 4" id="KW-0479">Metal-binding</keyword>
<dbReference type="Pfam" id="PF02176">
    <property type="entry name" value="zf-TRAF"/>
    <property type="match status" value="1"/>
</dbReference>
<keyword evidence="9" id="KW-1185">Reference proteome</keyword>
<gene>
    <name evidence="8" type="ORF">BJ878DRAFT_327425</name>
</gene>
<feature type="domain" description="TRAF-type" evidence="7">
    <location>
        <begin position="223"/>
        <end position="277"/>
    </location>
</feature>
<dbReference type="SUPFAM" id="SSF57850">
    <property type="entry name" value="RING/U-box"/>
    <property type="match status" value="1"/>
</dbReference>